<protein>
    <submittedName>
        <fullName evidence="2">Probable transmembrane protein</fullName>
    </submittedName>
</protein>
<dbReference type="Proteomes" id="UP000078558">
    <property type="component" value="Chromosome I"/>
</dbReference>
<proteinExistence type="predicted"/>
<keyword evidence="1" id="KW-0732">Signal</keyword>
<organism evidence="2 4">
    <name type="scientific">Orrella dioscoreae</name>
    <dbReference type="NCBI Taxonomy" id="1851544"/>
    <lineage>
        <taxon>Bacteria</taxon>
        <taxon>Pseudomonadati</taxon>
        <taxon>Pseudomonadota</taxon>
        <taxon>Betaproteobacteria</taxon>
        <taxon>Burkholderiales</taxon>
        <taxon>Alcaligenaceae</taxon>
        <taxon>Orrella</taxon>
    </lineage>
</organism>
<dbReference type="AlphaFoldDB" id="A0A1C3JYT7"/>
<dbReference type="OrthoDB" id="8962020at2"/>
<evidence type="ECO:0000313" key="4">
    <source>
        <dbReference type="Proteomes" id="UP000078558"/>
    </source>
</evidence>
<accession>A0A1C3JYT7</accession>
<reference evidence="3 4" key="2">
    <citation type="submission" date="2017-08" db="EMBL/GenBank/DDBJ databases">
        <authorList>
            <person name="de Groot N.N."/>
        </authorList>
    </citation>
    <scope>NUCLEOTIDE SEQUENCE [LARGE SCALE GENOMIC DNA]</scope>
    <source>
        <strain evidence="3">Orrdi1</strain>
    </source>
</reference>
<keyword evidence="2" id="KW-0472">Membrane</keyword>
<evidence type="ECO:0000256" key="1">
    <source>
        <dbReference type="SAM" id="SignalP"/>
    </source>
</evidence>
<sequence length="173" mass="18843">MARSRSSLPRLAAAALALGALAGCANIDTVAPGTPVDAVTQKYGAPTSSCPLPGGGQRLVWSQQPLGQYAWGTNTTADGRVGPIEPILTDEAFRRLDTGEWSAERVRCEFGPPAEVREVGMQSVRQVTWAYRYRESGVWNSLMYLYMGADGTLLNRRHPGPDPMYEDRGDNRD</sequence>
<reference evidence="2 4" key="1">
    <citation type="submission" date="2016-06" db="EMBL/GenBank/DDBJ databases">
        <authorList>
            <person name="Kjaerup R.B."/>
            <person name="Dalgaard T.S."/>
            <person name="Juul-Madsen H.R."/>
        </authorList>
    </citation>
    <scope>NUCLEOTIDE SEQUENCE [LARGE SCALE GENOMIC DNA]</scope>
    <source>
        <strain evidence="2">Orrdi1</strain>
    </source>
</reference>
<dbReference type="KEGG" id="odi:ODI_R1194"/>
<keyword evidence="2" id="KW-0812">Transmembrane</keyword>
<gene>
    <name evidence="2" type="ORF">ODI_02477</name>
    <name evidence="3" type="ORF">ODI_R1194</name>
</gene>
<dbReference type="STRING" id="1851544.ODI_02477"/>
<feature type="chain" id="PRO_5015062488" evidence="1">
    <location>
        <begin position="23"/>
        <end position="173"/>
    </location>
</feature>
<dbReference type="RefSeq" id="WP_067750342.1">
    <property type="nucleotide sequence ID" value="NZ_LT907988.1"/>
</dbReference>
<evidence type="ECO:0000313" key="2">
    <source>
        <dbReference type="EMBL" id="SBT24317.1"/>
    </source>
</evidence>
<keyword evidence="4" id="KW-1185">Reference proteome</keyword>
<name>A0A1C3JYT7_9BURK</name>
<dbReference type="EMBL" id="LT907988">
    <property type="protein sequence ID" value="SOE48036.1"/>
    <property type="molecule type" value="Genomic_DNA"/>
</dbReference>
<feature type="signal peptide" evidence="1">
    <location>
        <begin position="1"/>
        <end position="22"/>
    </location>
</feature>
<dbReference type="EMBL" id="FLRC01000008">
    <property type="protein sequence ID" value="SBT24317.1"/>
    <property type="molecule type" value="Genomic_DNA"/>
</dbReference>
<evidence type="ECO:0000313" key="3">
    <source>
        <dbReference type="EMBL" id="SOE48036.1"/>
    </source>
</evidence>
<dbReference type="PROSITE" id="PS51257">
    <property type="entry name" value="PROKAR_LIPOPROTEIN"/>
    <property type="match status" value="1"/>
</dbReference>